<feature type="domain" description="Large ribosomal subunit protein bL25 L25" evidence="7">
    <location>
        <begin position="6"/>
        <end position="97"/>
    </location>
</feature>
<dbReference type="GO" id="GO:0003735">
    <property type="term" value="F:structural constituent of ribosome"/>
    <property type="evidence" value="ECO:0007669"/>
    <property type="project" value="InterPro"/>
</dbReference>
<evidence type="ECO:0000259" key="8">
    <source>
        <dbReference type="Pfam" id="PF14693"/>
    </source>
</evidence>
<evidence type="ECO:0000256" key="2">
    <source>
        <dbReference type="ARBA" id="ARBA00022884"/>
    </source>
</evidence>
<evidence type="ECO:0000256" key="1">
    <source>
        <dbReference type="ARBA" id="ARBA00022730"/>
    </source>
</evidence>
<dbReference type="InterPro" id="IPR001021">
    <property type="entry name" value="Ribosomal_bL25_long"/>
</dbReference>
<evidence type="ECO:0000256" key="3">
    <source>
        <dbReference type="ARBA" id="ARBA00022980"/>
    </source>
</evidence>
<dbReference type="InterPro" id="IPR037121">
    <property type="entry name" value="Ribosomal_bL25_C"/>
</dbReference>
<keyword evidence="10" id="KW-1185">Reference proteome</keyword>
<dbReference type="InterPro" id="IPR011035">
    <property type="entry name" value="Ribosomal_bL25/Gln-tRNA_synth"/>
</dbReference>
<dbReference type="Proteomes" id="UP000366051">
    <property type="component" value="Chromosome"/>
</dbReference>
<dbReference type="Pfam" id="PF01386">
    <property type="entry name" value="Ribosomal_L25p"/>
    <property type="match status" value="1"/>
</dbReference>
<dbReference type="InterPro" id="IPR020056">
    <property type="entry name" value="Rbsml_bL25/Gln-tRNA_synth_N"/>
</dbReference>
<protein>
    <recommendedName>
        <fullName evidence="5">Large ribosomal subunit protein bL25</fullName>
    </recommendedName>
    <alternativeName>
        <fullName evidence="5">General stress protein CTC</fullName>
    </alternativeName>
</protein>
<dbReference type="SUPFAM" id="SSF50715">
    <property type="entry name" value="Ribosomal protein L25-like"/>
    <property type="match status" value="1"/>
</dbReference>
<dbReference type="RefSeq" id="WP_153725819.1">
    <property type="nucleotide sequence ID" value="NZ_CP045875.1"/>
</dbReference>
<keyword evidence="4 5" id="KW-0687">Ribonucleoprotein</keyword>
<evidence type="ECO:0000259" key="7">
    <source>
        <dbReference type="Pfam" id="PF01386"/>
    </source>
</evidence>
<feature type="compositionally biased region" description="Basic and acidic residues" evidence="6">
    <location>
        <begin position="205"/>
        <end position="220"/>
    </location>
</feature>
<feature type="domain" description="Large ribosomal subunit protein bL25 beta" evidence="8">
    <location>
        <begin position="106"/>
        <end position="188"/>
    </location>
</feature>
<dbReference type="PANTHER" id="PTHR33284:SF1">
    <property type="entry name" value="RIBOSOMAL PROTEIN L25_GLN-TRNA SYNTHETASE, ANTI-CODON-BINDING DOMAIN-CONTAINING PROTEIN"/>
    <property type="match status" value="1"/>
</dbReference>
<proteinExistence type="inferred from homology"/>
<organism evidence="9 10">
    <name type="scientific">Heliorestis convoluta</name>
    <dbReference type="NCBI Taxonomy" id="356322"/>
    <lineage>
        <taxon>Bacteria</taxon>
        <taxon>Bacillati</taxon>
        <taxon>Bacillota</taxon>
        <taxon>Clostridia</taxon>
        <taxon>Eubacteriales</taxon>
        <taxon>Heliobacteriaceae</taxon>
        <taxon>Heliorestis</taxon>
    </lineage>
</organism>
<feature type="region of interest" description="Disordered" evidence="6">
    <location>
        <begin position="193"/>
        <end position="220"/>
    </location>
</feature>
<evidence type="ECO:0000313" key="10">
    <source>
        <dbReference type="Proteomes" id="UP000366051"/>
    </source>
</evidence>
<accession>A0A5Q2N468</accession>
<dbReference type="Gene3D" id="2.170.120.20">
    <property type="entry name" value="Ribosomal protein L25, beta domain"/>
    <property type="match status" value="1"/>
</dbReference>
<gene>
    <name evidence="5" type="primary">rplY</name>
    <name evidence="5" type="synonym">ctc</name>
    <name evidence="9" type="ORF">FTV88_2610</name>
</gene>
<keyword evidence="1 5" id="KW-0699">rRNA-binding</keyword>
<dbReference type="GO" id="GO:0008097">
    <property type="term" value="F:5S rRNA binding"/>
    <property type="evidence" value="ECO:0007669"/>
    <property type="project" value="InterPro"/>
</dbReference>
<sequence>MEVIPLKVQKRERGSRGQLNKMRNQGLLPAVLYGKQKDDLLLSVPVKDLQTILHSEGGLNSIIALQLEGQASEDKHTVVVRDIQRDPITRSFNHVDFQQINMNEVISAELPIHFVGESVGVNAGGVIQHGIRSLQVEGMPAQLPGRIDVDITQLDLHDKLFVRDIQAPEGIEITSDPEQVVLSIVVPRAVIEKEEVTETTEATADEERTDGAKEEEKEGE</sequence>
<dbReference type="PANTHER" id="PTHR33284">
    <property type="entry name" value="RIBOSOMAL PROTEIN L25/GLN-TRNA SYNTHETASE, ANTI-CODON-BINDING DOMAIN-CONTAINING PROTEIN"/>
    <property type="match status" value="1"/>
</dbReference>
<comment type="similarity">
    <text evidence="5">Belongs to the bacterial ribosomal protein bL25 family. CTC subfamily.</text>
</comment>
<name>A0A5Q2N468_9FIRM</name>
<comment type="function">
    <text evidence="5">This is one of the proteins that binds to the 5S RNA in the ribosome where it forms part of the central protuberance.</text>
</comment>
<dbReference type="EMBL" id="CP045875">
    <property type="protein sequence ID" value="QGG48703.1"/>
    <property type="molecule type" value="Genomic_DNA"/>
</dbReference>
<dbReference type="HAMAP" id="MF_01334">
    <property type="entry name" value="Ribosomal_bL25_CTC"/>
    <property type="match status" value="1"/>
</dbReference>
<dbReference type="InterPro" id="IPR020057">
    <property type="entry name" value="Ribosomal_bL25_b-dom"/>
</dbReference>
<dbReference type="Pfam" id="PF14693">
    <property type="entry name" value="Ribosomal_TL5_C"/>
    <property type="match status" value="1"/>
</dbReference>
<keyword evidence="2 5" id="KW-0694">RNA-binding</keyword>
<evidence type="ECO:0000256" key="4">
    <source>
        <dbReference type="ARBA" id="ARBA00023274"/>
    </source>
</evidence>
<dbReference type="Gene3D" id="2.40.240.10">
    <property type="entry name" value="Ribosomal Protein L25, Chain P"/>
    <property type="match status" value="1"/>
</dbReference>
<dbReference type="KEGG" id="hcv:FTV88_2610"/>
<dbReference type="AlphaFoldDB" id="A0A5Q2N468"/>
<dbReference type="GO" id="GO:0022625">
    <property type="term" value="C:cytosolic large ribosomal subunit"/>
    <property type="evidence" value="ECO:0007669"/>
    <property type="project" value="TreeGrafter"/>
</dbReference>
<dbReference type="InterPro" id="IPR029751">
    <property type="entry name" value="Ribosomal_L25_dom"/>
</dbReference>
<dbReference type="InterPro" id="IPR020930">
    <property type="entry name" value="Ribosomal_uL5_bac-type"/>
</dbReference>
<dbReference type="GO" id="GO:0006412">
    <property type="term" value="P:translation"/>
    <property type="evidence" value="ECO:0007669"/>
    <property type="project" value="UniProtKB-UniRule"/>
</dbReference>
<reference evidence="10" key="1">
    <citation type="submission" date="2019-11" db="EMBL/GenBank/DDBJ databases">
        <title>Genome sequence of Heliorestis convoluta strain HH, an alkaliphilic and minimalistic phototrophic bacterium from a soda lake in Egypt.</title>
        <authorList>
            <person name="Dewey E.D."/>
            <person name="Stokes L.M."/>
            <person name="Burchell B.M."/>
            <person name="Shaffer K.N."/>
            <person name="Huntington A.M."/>
            <person name="Baker J.M."/>
            <person name="Nadendla S."/>
            <person name="Giglio M.G."/>
            <person name="Touchman J.W."/>
            <person name="Blankenship R.E."/>
            <person name="Madigan M.T."/>
            <person name="Sattley W.M."/>
        </authorList>
    </citation>
    <scope>NUCLEOTIDE SEQUENCE [LARGE SCALE GENOMIC DNA]</scope>
    <source>
        <strain evidence="10">HH</strain>
    </source>
</reference>
<evidence type="ECO:0000256" key="6">
    <source>
        <dbReference type="SAM" id="MobiDB-lite"/>
    </source>
</evidence>
<comment type="subunit">
    <text evidence="5">Part of the 50S ribosomal subunit; part of the 5S rRNA/L5/L18/L25 subcomplex. Contacts the 5S rRNA. Binds to the 5S rRNA independently of L5 and L18.</text>
</comment>
<evidence type="ECO:0000256" key="5">
    <source>
        <dbReference type="HAMAP-Rule" id="MF_01334"/>
    </source>
</evidence>
<dbReference type="CDD" id="cd00495">
    <property type="entry name" value="Ribosomal_L25_TL5_CTC"/>
    <property type="match status" value="1"/>
</dbReference>
<evidence type="ECO:0000313" key="9">
    <source>
        <dbReference type="EMBL" id="QGG48703.1"/>
    </source>
</evidence>
<dbReference type="OrthoDB" id="9790002at2"/>
<dbReference type="NCBIfam" id="TIGR00731">
    <property type="entry name" value="bL25_bact_ctc"/>
    <property type="match status" value="1"/>
</dbReference>
<keyword evidence="3 5" id="KW-0689">Ribosomal protein</keyword>